<protein>
    <submittedName>
        <fullName evidence="1">Uncharacterized protein</fullName>
    </submittedName>
</protein>
<name>A0A1G7S6S2_9HYPH</name>
<dbReference type="OrthoDB" id="10006110at2"/>
<dbReference type="Proteomes" id="UP000199495">
    <property type="component" value="Unassembled WGS sequence"/>
</dbReference>
<organism evidence="1 2">
    <name type="scientific">Pelagibacterium luteolum</name>
    <dbReference type="NCBI Taxonomy" id="440168"/>
    <lineage>
        <taxon>Bacteria</taxon>
        <taxon>Pseudomonadati</taxon>
        <taxon>Pseudomonadota</taxon>
        <taxon>Alphaproteobacteria</taxon>
        <taxon>Hyphomicrobiales</taxon>
        <taxon>Devosiaceae</taxon>
        <taxon>Pelagibacterium</taxon>
    </lineage>
</organism>
<proteinExistence type="predicted"/>
<dbReference type="RefSeq" id="WP_090590347.1">
    <property type="nucleotide sequence ID" value="NZ_FNCS01000001.1"/>
</dbReference>
<evidence type="ECO:0000313" key="1">
    <source>
        <dbReference type="EMBL" id="SDG18725.1"/>
    </source>
</evidence>
<dbReference type="AlphaFoldDB" id="A0A1G7S6S2"/>
<keyword evidence="2" id="KW-1185">Reference proteome</keyword>
<evidence type="ECO:0000313" key="2">
    <source>
        <dbReference type="Proteomes" id="UP000199495"/>
    </source>
</evidence>
<gene>
    <name evidence="1" type="ORF">SAMN04487974_101338</name>
</gene>
<reference evidence="1 2" key="1">
    <citation type="submission" date="2016-10" db="EMBL/GenBank/DDBJ databases">
        <authorList>
            <person name="de Groot N.N."/>
        </authorList>
    </citation>
    <scope>NUCLEOTIDE SEQUENCE [LARGE SCALE GENOMIC DNA]</scope>
    <source>
        <strain evidence="1 2">CGMCC 1.10267</strain>
    </source>
</reference>
<accession>A0A1G7S6S2</accession>
<dbReference type="EMBL" id="FNCS01000001">
    <property type="protein sequence ID" value="SDG18725.1"/>
    <property type="molecule type" value="Genomic_DNA"/>
</dbReference>
<sequence length="288" mass="31744">MPPRARIAYTPDADMLWDGEAPEGARKRLDAIIRRALSDDEWAGFCKVVRVYAFRLNHEVQSASLSEQQKAADAVARAAEELQAAIDAANAGRMGRLVSTRVADRWAELRDLEAEHENDTEAMRADIAVICEDAGYEAPEDEADSMIYRWRFNGWLTRPRPVPDFIESLGQFSSAASVFAKRLRVGSEHHETAGSAFTEFVGLLTEWMRSIGLPTGASKIEGGTGGMVTQIAMEVDGYIPTLHKPSGEREPVQMRQPPAQPETWAARVIAAQRQYEADRPAPCSDGDG</sequence>
<dbReference type="STRING" id="440168.SAMN04487974_101338"/>